<dbReference type="EMBL" id="LK933510">
    <property type="protein sequence ID" value="CDT80050.1"/>
    <property type="molecule type" value="Genomic_DNA"/>
</dbReference>
<gene>
    <name evidence="1" type="ORF">BN1095_7950001</name>
</gene>
<reference evidence="1" key="1">
    <citation type="submission" date="2014-07" db="EMBL/GenBank/DDBJ databases">
        <authorList>
            <person name="Monot Marc"/>
        </authorList>
    </citation>
    <scope>NUCLEOTIDE SEQUENCE</scope>
    <source>
        <strain evidence="1">7032989</strain>
    </source>
</reference>
<dbReference type="AlphaFoldDB" id="A0A069AVM3"/>
<sequence>MIRTAAENDKAVRIGVNWGSWIKASPNV</sequence>
<organism evidence="1">
    <name type="scientific">Clostridioides difficile</name>
    <name type="common">Peptoclostridium difficile</name>
    <dbReference type="NCBI Taxonomy" id="1496"/>
    <lineage>
        <taxon>Bacteria</taxon>
        <taxon>Bacillati</taxon>
        <taxon>Bacillota</taxon>
        <taxon>Clostridia</taxon>
        <taxon>Peptostreptococcales</taxon>
        <taxon>Peptostreptococcaceae</taxon>
        <taxon>Clostridioides</taxon>
    </lineage>
</organism>
<protein>
    <submittedName>
        <fullName evidence="1">Uncharacterized protein</fullName>
    </submittedName>
</protein>
<proteinExistence type="predicted"/>
<evidence type="ECO:0000313" key="1">
    <source>
        <dbReference type="EMBL" id="CDT80050.1"/>
    </source>
</evidence>
<name>A0A069AVM3_CLODI</name>
<accession>A0A069AVM3</accession>